<dbReference type="OrthoDB" id="2194912at2"/>
<protein>
    <submittedName>
        <fullName evidence="3">Peptidase</fullName>
    </submittedName>
</protein>
<dbReference type="GO" id="GO:0080120">
    <property type="term" value="P:CAAX-box protein maturation"/>
    <property type="evidence" value="ECO:0007669"/>
    <property type="project" value="UniProtKB-ARBA"/>
</dbReference>
<evidence type="ECO:0000313" key="3">
    <source>
        <dbReference type="EMBL" id="GEK60236.1"/>
    </source>
</evidence>
<dbReference type="Pfam" id="PF02517">
    <property type="entry name" value="Rce1-like"/>
    <property type="match status" value="1"/>
</dbReference>
<feature type="transmembrane region" description="Helical" evidence="1">
    <location>
        <begin position="158"/>
        <end position="191"/>
    </location>
</feature>
<comment type="caution">
    <text evidence="3">The sequence shown here is derived from an EMBL/GenBank/DDBJ whole genome shotgun (WGS) entry which is preliminary data.</text>
</comment>
<dbReference type="InterPro" id="IPR052710">
    <property type="entry name" value="CAAX_protease"/>
</dbReference>
<keyword evidence="4" id="KW-1185">Reference proteome</keyword>
<dbReference type="RefSeq" id="WP_094909128.1">
    <property type="nucleotide sequence ID" value="NZ_BJUN01000037.1"/>
</dbReference>
<organism evidence="3 4">
    <name type="scientific">Marinococcus halophilus</name>
    <dbReference type="NCBI Taxonomy" id="1371"/>
    <lineage>
        <taxon>Bacteria</taxon>
        <taxon>Bacillati</taxon>
        <taxon>Bacillota</taxon>
        <taxon>Bacilli</taxon>
        <taxon>Bacillales</taxon>
        <taxon>Bacillaceae</taxon>
        <taxon>Marinococcus</taxon>
    </lineage>
</organism>
<dbReference type="GO" id="GO:0004175">
    <property type="term" value="F:endopeptidase activity"/>
    <property type="evidence" value="ECO:0007669"/>
    <property type="project" value="UniProtKB-ARBA"/>
</dbReference>
<proteinExistence type="predicted"/>
<evidence type="ECO:0000313" key="4">
    <source>
        <dbReference type="Proteomes" id="UP000321051"/>
    </source>
</evidence>
<dbReference type="PANTHER" id="PTHR36435">
    <property type="entry name" value="SLR1288 PROTEIN"/>
    <property type="match status" value="1"/>
</dbReference>
<evidence type="ECO:0000256" key="1">
    <source>
        <dbReference type="SAM" id="Phobius"/>
    </source>
</evidence>
<keyword evidence="1" id="KW-0472">Membrane</keyword>
<feature type="domain" description="CAAX prenyl protease 2/Lysostaphin resistance protein A-like" evidence="2">
    <location>
        <begin position="124"/>
        <end position="210"/>
    </location>
</feature>
<dbReference type="AlphaFoldDB" id="A0A510YA11"/>
<evidence type="ECO:0000259" key="2">
    <source>
        <dbReference type="Pfam" id="PF02517"/>
    </source>
</evidence>
<feature type="transmembrane region" description="Helical" evidence="1">
    <location>
        <begin position="197"/>
        <end position="218"/>
    </location>
</feature>
<gene>
    <name evidence="3" type="ORF">MHA01_31410</name>
</gene>
<feature type="transmembrane region" description="Helical" evidence="1">
    <location>
        <begin position="5"/>
        <end position="27"/>
    </location>
</feature>
<sequence length="241" mass="26675">MAARYWSIVIIYVLMQLSGIVAVPALLAIGSFDSAQQASYFWIFASFITALIVILILLIPERGQQLAFNKPKMPWPNATAWIFIGFALAYAGQIVAGLIEQNLLGIDSASENTAQIIELVNSMPAFVIIVAVIGPILEELVFRKAIFGSLYKRTNFFVAAIISSLIFAAVHLDFTHLLVYTMIGFVFAYLYVKTGRIIVPIIVHSVMNAFVVGIQVLFQDEIERIMREAESALILLVQGLM</sequence>
<reference evidence="3 4" key="1">
    <citation type="submission" date="2019-07" db="EMBL/GenBank/DDBJ databases">
        <title>Whole genome shotgun sequence of Marinococcus halophilus NBRC 102359.</title>
        <authorList>
            <person name="Hosoyama A."/>
            <person name="Uohara A."/>
            <person name="Ohji S."/>
            <person name="Ichikawa N."/>
        </authorList>
    </citation>
    <scope>NUCLEOTIDE SEQUENCE [LARGE SCALE GENOMIC DNA]</scope>
    <source>
        <strain evidence="3 4">NBRC 102359</strain>
    </source>
</reference>
<dbReference type="STRING" id="1371.GCA_900166605_00741"/>
<dbReference type="EMBL" id="BJUN01000037">
    <property type="protein sequence ID" value="GEK60236.1"/>
    <property type="molecule type" value="Genomic_DNA"/>
</dbReference>
<accession>A0A510YA11</accession>
<name>A0A510YA11_MARHA</name>
<keyword evidence="1" id="KW-1133">Transmembrane helix</keyword>
<dbReference type="InterPro" id="IPR003675">
    <property type="entry name" value="Rce1/LyrA-like_dom"/>
</dbReference>
<dbReference type="Proteomes" id="UP000321051">
    <property type="component" value="Unassembled WGS sequence"/>
</dbReference>
<feature type="transmembrane region" description="Helical" evidence="1">
    <location>
        <begin position="80"/>
        <end position="99"/>
    </location>
</feature>
<dbReference type="PANTHER" id="PTHR36435:SF6">
    <property type="entry name" value="ABORTIVE INFECTION PROTEIN"/>
    <property type="match status" value="1"/>
</dbReference>
<feature type="transmembrane region" description="Helical" evidence="1">
    <location>
        <begin position="119"/>
        <end position="137"/>
    </location>
</feature>
<keyword evidence="1" id="KW-0812">Transmembrane</keyword>
<feature type="transmembrane region" description="Helical" evidence="1">
    <location>
        <begin position="39"/>
        <end position="59"/>
    </location>
</feature>